<evidence type="ECO:0000256" key="7">
    <source>
        <dbReference type="SAM" id="MobiDB-lite"/>
    </source>
</evidence>
<feature type="compositionally biased region" description="Acidic residues" evidence="7">
    <location>
        <begin position="126"/>
        <end position="135"/>
    </location>
</feature>
<dbReference type="CDD" id="cd19165">
    <property type="entry name" value="HemeO"/>
    <property type="match status" value="1"/>
</dbReference>
<dbReference type="EMBL" id="PQIB02000001">
    <property type="protein sequence ID" value="RLN40605.1"/>
    <property type="molecule type" value="Genomic_DNA"/>
</dbReference>
<organism evidence="8 9">
    <name type="scientific">Panicum miliaceum</name>
    <name type="common">Proso millet</name>
    <name type="synonym">Broomcorn millet</name>
    <dbReference type="NCBI Taxonomy" id="4540"/>
    <lineage>
        <taxon>Eukaryota</taxon>
        <taxon>Viridiplantae</taxon>
        <taxon>Streptophyta</taxon>
        <taxon>Embryophyta</taxon>
        <taxon>Tracheophyta</taxon>
        <taxon>Spermatophyta</taxon>
        <taxon>Magnoliopsida</taxon>
        <taxon>Liliopsida</taxon>
        <taxon>Poales</taxon>
        <taxon>Poaceae</taxon>
        <taxon>PACMAD clade</taxon>
        <taxon>Panicoideae</taxon>
        <taxon>Panicodae</taxon>
        <taxon>Paniceae</taxon>
        <taxon>Panicinae</taxon>
        <taxon>Panicum</taxon>
        <taxon>Panicum sect. Panicum</taxon>
    </lineage>
</organism>
<keyword evidence="9" id="KW-1185">Reference proteome</keyword>
<dbReference type="Gene3D" id="1.20.910.10">
    <property type="entry name" value="Heme oxygenase-like"/>
    <property type="match status" value="1"/>
</dbReference>
<dbReference type="GO" id="GO:0006788">
    <property type="term" value="P:heme oxidation"/>
    <property type="evidence" value="ECO:0007669"/>
    <property type="project" value="InterPro"/>
</dbReference>
<name>A0A3L6TM99_PANMI</name>
<keyword evidence="6" id="KW-0809">Transit peptide</keyword>
<dbReference type="Pfam" id="PF01126">
    <property type="entry name" value="Heme_oxygenase"/>
    <property type="match status" value="1"/>
</dbReference>
<dbReference type="SUPFAM" id="SSF48613">
    <property type="entry name" value="Heme oxygenase-like"/>
    <property type="match status" value="1"/>
</dbReference>
<dbReference type="OrthoDB" id="652091at2759"/>
<comment type="subcellular location">
    <subcellularLocation>
        <location evidence="1">Plastid</location>
        <location evidence="1">Chloroplast</location>
    </subcellularLocation>
</comment>
<evidence type="ECO:0008006" key="10">
    <source>
        <dbReference type="Google" id="ProtNLM"/>
    </source>
</evidence>
<evidence type="ECO:0000313" key="8">
    <source>
        <dbReference type="EMBL" id="RLN40605.1"/>
    </source>
</evidence>
<sequence length="311" mass="34427">MPLLAAAAAASAVAPPPSRRVAPLTSIRTPRTGSLALTVARCSPSHSAPAAAEAPAPPQEAKPKPRRYPKQYPGEAVGVAEEMRFVAMRLRNPKRTTIKDDPGAGTEASDASEDDEDDGGVKEEHEKEEEGELQEGEWMPSMEGFVRYLVDSKLVFDTIERVVAESTDVAYVYFRKSGLERSACISKDLEWFNEQGIAIPEPSTLGSTYATYLTELAESNAPAFLSHYYNIYFAHITGGVAIGNKISKKILEGRELEFYKWDTDAELLLKDARDKLNELSKHWTRKDRNLCLKEGAKCFQYLGKIVRLIIS</sequence>
<dbReference type="GO" id="GO:0004392">
    <property type="term" value="F:heme oxygenase (decyclizing) activity"/>
    <property type="evidence" value="ECO:0007669"/>
    <property type="project" value="InterPro"/>
</dbReference>
<evidence type="ECO:0000256" key="1">
    <source>
        <dbReference type="ARBA" id="ARBA00004229"/>
    </source>
</evidence>
<dbReference type="InterPro" id="IPR016053">
    <property type="entry name" value="Haem_Oase-like"/>
</dbReference>
<evidence type="ECO:0000256" key="4">
    <source>
        <dbReference type="ARBA" id="ARBA00022531"/>
    </source>
</evidence>
<dbReference type="InterPro" id="IPR002051">
    <property type="entry name" value="Haem_Oase"/>
</dbReference>
<feature type="region of interest" description="Disordered" evidence="7">
    <location>
        <begin position="1"/>
        <end position="75"/>
    </location>
</feature>
<keyword evidence="4" id="KW-0602">Photosynthesis</keyword>
<dbReference type="Proteomes" id="UP000275267">
    <property type="component" value="Unassembled WGS sequence"/>
</dbReference>
<evidence type="ECO:0000256" key="2">
    <source>
        <dbReference type="ARBA" id="ARBA00006134"/>
    </source>
</evidence>
<feature type="region of interest" description="Disordered" evidence="7">
    <location>
        <begin position="93"/>
        <end position="137"/>
    </location>
</feature>
<dbReference type="InterPro" id="IPR016951">
    <property type="entry name" value="Haem_Oase_decyc_pln"/>
</dbReference>
<dbReference type="InterPro" id="IPR016084">
    <property type="entry name" value="Haem_Oase-like_multi-hlx"/>
</dbReference>
<keyword evidence="3" id="KW-0150">Chloroplast</keyword>
<dbReference type="PIRSF" id="PIRSF030219">
    <property type="entry name" value="Heme_Oase_decyc_pln"/>
    <property type="match status" value="1"/>
</dbReference>
<dbReference type="GO" id="GO:0009507">
    <property type="term" value="C:chloroplast"/>
    <property type="evidence" value="ECO:0007669"/>
    <property type="project" value="UniProtKB-SubCell"/>
</dbReference>
<accession>A0A3L6TM99</accession>
<protein>
    <recommendedName>
        <fullName evidence="10">Inactive heme oxygenase 2, chloroplastic</fullName>
    </recommendedName>
</protein>
<evidence type="ECO:0000256" key="5">
    <source>
        <dbReference type="ARBA" id="ARBA00022640"/>
    </source>
</evidence>
<comment type="similarity">
    <text evidence="2">Belongs to the heme oxygenase family.</text>
</comment>
<reference evidence="9" key="1">
    <citation type="journal article" date="2019" name="Nat. Commun.">
        <title>The genome of broomcorn millet.</title>
        <authorList>
            <person name="Zou C."/>
            <person name="Miki D."/>
            <person name="Li D."/>
            <person name="Tang Q."/>
            <person name="Xiao L."/>
            <person name="Rajput S."/>
            <person name="Deng P."/>
            <person name="Jia W."/>
            <person name="Huang R."/>
            <person name="Zhang M."/>
            <person name="Sun Y."/>
            <person name="Hu J."/>
            <person name="Fu X."/>
            <person name="Schnable P.S."/>
            <person name="Li F."/>
            <person name="Zhang H."/>
            <person name="Feng B."/>
            <person name="Zhu X."/>
            <person name="Liu R."/>
            <person name="Schnable J.C."/>
            <person name="Zhu J.-K."/>
            <person name="Zhang H."/>
        </authorList>
    </citation>
    <scope>NUCLEOTIDE SEQUENCE [LARGE SCALE GENOMIC DNA]</scope>
</reference>
<evidence type="ECO:0000313" key="9">
    <source>
        <dbReference type="Proteomes" id="UP000275267"/>
    </source>
</evidence>
<dbReference type="STRING" id="4540.A0A3L6TM99"/>
<gene>
    <name evidence="8" type="ORF">C2845_PM01G17230</name>
</gene>
<dbReference type="GO" id="GO:0010024">
    <property type="term" value="P:phytochromobilin biosynthetic process"/>
    <property type="evidence" value="ECO:0007669"/>
    <property type="project" value="TreeGrafter"/>
</dbReference>
<keyword evidence="5" id="KW-0934">Plastid</keyword>
<dbReference type="PANTHER" id="PTHR35703:SF1">
    <property type="entry name" value="INACTIVE HEME OXYGENASE 2, CHLOROPLASTIC-RELATED"/>
    <property type="match status" value="1"/>
</dbReference>
<evidence type="ECO:0000256" key="3">
    <source>
        <dbReference type="ARBA" id="ARBA00022528"/>
    </source>
</evidence>
<feature type="compositionally biased region" description="Low complexity" evidence="7">
    <location>
        <begin position="1"/>
        <end position="23"/>
    </location>
</feature>
<dbReference type="PANTHER" id="PTHR35703">
    <property type="entry name" value="HEME OXYGENASE 1, CHLOROPLASTIC-RELATED"/>
    <property type="match status" value="1"/>
</dbReference>
<comment type="caution">
    <text evidence="8">The sequence shown here is derived from an EMBL/GenBank/DDBJ whole genome shotgun (WGS) entry which is preliminary data.</text>
</comment>
<evidence type="ECO:0000256" key="6">
    <source>
        <dbReference type="ARBA" id="ARBA00022946"/>
    </source>
</evidence>
<dbReference type="AlphaFoldDB" id="A0A3L6TM99"/>
<proteinExistence type="inferred from homology"/>
<dbReference type="GO" id="GO:0015979">
    <property type="term" value="P:photosynthesis"/>
    <property type="evidence" value="ECO:0007669"/>
    <property type="project" value="UniProtKB-KW"/>
</dbReference>